<dbReference type="AlphaFoldDB" id="A0A9P1H2M0"/>
<keyword evidence="2" id="KW-0812">Transmembrane</keyword>
<dbReference type="PANTHER" id="PTHR35394:SF5">
    <property type="entry name" value="DUF3176 DOMAIN-CONTAINING PROTEIN"/>
    <property type="match status" value="1"/>
</dbReference>
<feature type="transmembrane region" description="Helical" evidence="2">
    <location>
        <begin position="159"/>
        <end position="177"/>
    </location>
</feature>
<keyword evidence="2" id="KW-1133">Transmembrane helix</keyword>
<dbReference type="Proteomes" id="UP000838763">
    <property type="component" value="Unassembled WGS sequence"/>
</dbReference>
<sequence>MSHQNYSDRDRDHGNYSPSTLRALLPQRLRPRHPRPQRRLPRHRRRRPGPHDAERPNTLRRRFPVPAWLLEIGSILLSIGALLAAIVVMAVQNGKPVVDWTFPASINTVVSTLGVISKVSLAFTISACLGQQKWNWFRQHQGNVSLFEVFDSASRGPNWAILGAIVTVLTVTFDPFLQATVNLSGQLALSRFTFNSTISDIFTLQQDFGLTAAIFDGFALGGVSNPLVAQNPLGSFACPTGNCTWPIFTTAAVCSTCRDVSSSVVRRPRTKCSSKDSTNQAMGNNAILIADCTEYHAPYGNIKQYNGLASRPDGRGPVPTTQGATSGFVVLTANNFVQMDEFWEDATIEATECGLYMCAAAINATASNGELTETRVREWSNRVPKTWGSLATDEDSRHFADVVAIPATEATSLGAGSSQLIFNFTQASILGMQRRIQELTLGLAPTNETLLVFPTNARNSAISALAPLLGVSSNFTRTFELVAQRLSVYNRDAGGATQQGTVQEFIFLVNIDWPFLLAPIIAVLAGLLYFIVIMFQTWRLGLPVWKESAYPTLTYGFDERTQSLFRGADVHESSKDLKKTTQINFTEGQDGLRLNVAAQR</sequence>
<protein>
    <submittedName>
        <fullName evidence="3">Uncharacterized protein</fullName>
    </submittedName>
</protein>
<dbReference type="OrthoDB" id="5376804at2759"/>
<accession>A0A9P1H2M0</accession>
<evidence type="ECO:0000256" key="2">
    <source>
        <dbReference type="SAM" id="Phobius"/>
    </source>
</evidence>
<evidence type="ECO:0000313" key="4">
    <source>
        <dbReference type="Proteomes" id="UP000838763"/>
    </source>
</evidence>
<feature type="transmembrane region" description="Helical" evidence="2">
    <location>
        <begin position="104"/>
        <end position="129"/>
    </location>
</feature>
<feature type="compositionally biased region" description="Basic and acidic residues" evidence="1">
    <location>
        <begin position="1"/>
        <end position="14"/>
    </location>
</feature>
<feature type="transmembrane region" description="Helical" evidence="2">
    <location>
        <begin position="68"/>
        <end position="92"/>
    </location>
</feature>
<feature type="transmembrane region" description="Helical" evidence="2">
    <location>
        <begin position="513"/>
        <end position="535"/>
    </location>
</feature>
<keyword evidence="2" id="KW-0472">Membrane</keyword>
<reference evidence="3" key="1">
    <citation type="submission" date="2022-11" db="EMBL/GenBank/DDBJ databases">
        <authorList>
            <person name="Scott C."/>
            <person name="Bruce N."/>
        </authorList>
    </citation>
    <scope>NUCLEOTIDE SEQUENCE</scope>
</reference>
<proteinExistence type="predicted"/>
<dbReference type="Pfam" id="PF11374">
    <property type="entry name" value="DUF3176"/>
    <property type="match status" value="1"/>
</dbReference>
<gene>
    <name evidence="3" type="ORF">PPNO1_LOCUS4190</name>
</gene>
<organism evidence="3 4">
    <name type="scientific">Parascedosporium putredinis</name>
    <dbReference type="NCBI Taxonomy" id="1442378"/>
    <lineage>
        <taxon>Eukaryota</taxon>
        <taxon>Fungi</taxon>
        <taxon>Dikarya</taxon>
        <taxon>Ascomycota</taxon>
        <taxon>Pezizomycotina</taxon>
        <taxon>Sordariomycetes</taxon>
        <taxon>Hypocreomycetidae</taxon>
        <taxon>Microascales</taxon>
        <taxon>Microascaceae</taxon>
        <taxon>Parascedosporium</taxon>
    </lineage>
</organism>
<feature type="compositionally biased region" description="Basic residues" evidence="1">
    <location>
        <begin position="29"/>
        <end position="48"/>
    </location>
</feature>
<name>A0A9P1H2M0_9PEZI</name>
<evidence type="ECO:0000313" key="3">
    <source>
        <dbReference type="EMBL" id="CAI4214456.1"/>
    </source>
</evidence>
<keyword evidence="4" id="KW-1185">Reference proteome</keyword>
<feature type="region of interest" description="Disordered" evidence="1">
    <location>
        <begin position="1"/>
        <end position="57"/>
    </location>
</feature>
<dbReference type="PANTHER" id="PTHR35394">
    <property type="entry name" value="DUF3176 DOMAIN-CONTAINING PROTEIN"/>
    <property type="match status" value="1"/>
</dbReference>
<dbReference type="EMBL" id="CALLCH030000011">
    <property type="protein sequence ID" value="CAI4214456.1"/>
    <property type="molecule type" value="Genomic_DNA"/>
</dbReference>
<dbReference type="InterPro" id="IPR021514">
    <property type="entry name" value="DUF3176"/>
</dbReference>
<evidence type="ECO:0000256" key="1">
    <source>
        <dbReference type="SAM" id="MobiDB-lite"/>
    </source>
</evidence>
<comment type="caution">
    <text evidence="3">The sequence shown here is derived from an EMBL/GenBank/DDBJ whole genome shotgun (WGS) entry which is preliminary data.</text>
</comment>